<feature type="region of interest" description="Disordered" evidence="8">
    <location>
        <begin position="364"/>
        <end position="445"/>
    </location>
</feature>
<accession>A0ABP7KZE1</accession>
<dbReference type="InterPro" id="IPR014001">
    <property type="entry name" value="Helicase_ATP-bd"/>
</dbReference>
<dbReference type="InterPro" id="IPR000629">
    <property type="entry name" value="RNA-helicase_DEAD-box_CS"/>
</dbReference>
<keyword evidence="13" id="KW-1185">Reference proteome</keyword>
<evidence type="ECO:0008006" key="14">
    <source>
        <dbReference type="Google" id="ProtNLM"/>
    </source>
</evidence>
<feature type="domain" description="DEAD-box RNA helicase Q" evidence="11">
    <location>
        <begin position="1"/>
        <end position="29"/>
    </location>
</feature>
<dbReference type="PROSITE" id="PS51195">
    <property type="entry name" value="Q_MOTIF"/>
    <property type="match status" value="1"/>
</dbReference>
<evidence type="ECO:0000256" key="5">
    <source>
        <dbReference type="ARBA" id="ARBA00038437"/>
    </source>
</evidence>
<dbReference type="Gene3D" id="3.40.50.300">
    <property type="entry name" value="P-loop containing nucleotide triphosphate hydrolases"/>
    <property type="match status" value="2"/>
</dbReference>
<gene>
    <name evidence="12" type="ORF">GCM10022276_08790</name>
</gene>
<dbReference type="CDD" id="cd00268">
    <property type="entry name" value="DEADc"/>
    <property type="match status" value="1"/>
</dbReference>
<evidence type="ECO:0000259" key="11">
    <source>
        <dbReference type="PROSITE" id="PS51195"/>
    </source>
</evidence>
<comment type="caution">
    <text evidence="12">The sequence shown here is derived from an EMBL/GenBank/DDBJ whole genome shotgun (WGS) entry which is preliminary data.</text>
</comment>
<feature type="compositionally biased region" description="Basic and acidic residues" evidence="8">
    <location>
        <begin position="401"/>
        <end position="411"/>
    </location>
</feature>
<evidence type="ECO:0000256" key="4">
    <source>
        <dbReference type="ARBA" id="ARBA00022840"/>
    </source>
</evidence>
<evidence type="ECO:0000256" key="7">
    <source>
        <dbReference type="RuleBase" id="RU000492"/>
    </source>
</evidence>
<dbReference type="InterPro" id="IPR011545">
    <property type="entry name" value="DEAD/DEAH_box_helicase_dom"/>
</dbReference>
<protein>
    <recommendedName>
        <fullName evidence="14">DEAD/DEAH box helicase</fullName>
    </recommendedName>
</protein>
<dbReference type="InterPro" id="IPR044742">
    <property type="entry name" value="DEAD/DEAH_RhlB"/>
</dbReference>
<reference evidence="13" key="1">
    <citation type="journal article" date="2019" name="Int. J. Syst. Evol. Microbiol.">
        <title>The Global Catalogue of Microorganisms (GCM) 10K type strain sequencing project: providing services to taxonomists for standard genome sequencing and annotation.</title>
        <authorList>
            <consortium name="The Broad Institute Genomics Platform"/>
            <consortium name="The Broad Institute Genome Sequencing Center for Infectious Disease"/>
            <person name="Wu L."/>
            <person name="Ma J."/>
        </authorList>
    </citation>
    <scope>NUCLEOTIDE SEQUENCE [LARGE SCALE GENOMIC DNA]</scope>
    <source>
        <strain evidence="13">JCM 17543</strain>
    </source>
</reference>
<dbReference type="SMART" id="SM00490">
    <property type="entry name" value="HELICc"/>
    <property type="match status" value="1"/>
</dbReference>
<evidence type="ECO:0000256" key="3">
    <source>
        <dbReference type="ARBA" id="ARBA00022806"/>
    </source>
</evidence>
<evidence type="ECO:0000259" key="9">
    <source>
        <dbReference type="PROSITE" id="PS51192"/>
    </source>
</evidence>
<evidence type="ECO:0000256" key="2">
    <source>
        <dbReference type="ARBA" id="ARBA00022801"/>
    </source>
</evidence>
<feature type="domain" description="Helicase ATP-binding" evidence="9">
    <location>
        <begin position="32"/>
        <end position="205"/>
    </location>
</feature>
<dbReference type="PROSITE" id="PS00039">
    <property type="entry name" value="DEAD_ATP_HELICASE"/>
    <property type="match status" value="1"/>
</dbReference>
<dbReference type="Pfam" id="PF00270">
    <property type="entry name" value="DEAD"/>
    <property type="match status" value="1"/>
</dbReference>
<evidence type="ECO:0000256" key="6">
    <source>
        <dbReference type="PROSITE-ProRule" id="PRU00552"/>
    </source>
</evidence>
<evidence type="ECO:0000259" key="10">
    <source>
        <dbReference type="PROSITE" id="PS51194"/>
    </source>
</evidence>
<feature type="domain" description="Helicase C-terminal" evidence="10">
    <location>
        <begin position="216"/>
        <end position="378"/>
    </location>
</feature>
<evidence type="ECO:0000313" key="13">
    <source>
        <dbReference type="Proteomes" id="UP001500827"/>
    </source>
</evidence>
<dbReference type="RefSeq" id="WP_344698473.1">
    <property type="nucleotide sequence ID" value="NZ_BAABBM010000001.1"/>
</dbReference>
<dbReference type="InterPro" id="IPR014014">
    <property type="entry name" value="RNA_helicase_DEAD_Q_motif"/>
</dbReference>
<keyword evidence="4 7" id="KW-0067">ATP-binding</keyword>
<dbReference type="InterPro" id="IPR001650">
    <property type="entry name" value="Helicase_C-like"/>
</dbReference>
<dbReference type="PROSITE" id="PS51192">
    <property type="entry name" value="HELICASE_ATP_BIND_1"/>
    <property type="match status" value="1"/>
</dbReference>
<dbReference type="PANTHER" id="PTHR47959:SF13">
    <property type="entry name" value="ATP-DEPENDENT RNA HELICASE RHLE"/>
    <property type="match status" value="1"/>
</dbReference>
<evidence type="ECO:0000313" key="12">
    <source>
        <dbReference type="EMBL" id="GAA3891930.1"/>
    </source>
</evidence>
<feature type="compositionally biased region" description="Low complexity" evidence="8">
    <location>
        <begin position="377"/>
        <end position="392"/>
    </location>
</feature>
<organism evidence="12 13">
    <name type="scientific">Sphingomonas limnosediminicola</name>
    <dbReference type="NCBI Taxonomy" id="940133"/>
    <lineage>
        <taxon>Bacteria</taxon>
        <taxon>Pseudomonadati</taxon>
        <taxon>Pseudomonadota</taxon>
        <taxon>Alphaproteobacteria</taxon>
        <taxon>Sphingomonadales</taxon>
        <taxon>Sphingomonadaceae</taxon>
        <taxon>Sphingomonas</taxon>
    </lineage>
</organism>
<keyword evidence="1 7" id="KW-0547">Nucleotide-binding</keyword>
<dbReference type="InterPro" id="IPR050079">
    <property type="entry name" value="DEAD_box_RNA_helicase"/>
</dbReference>
<sequence length="445" mass="48779">MTFADLGLSDELLRSVADSGYGEPTPIQRAAIPPVLMGKDLIGIAQTGTGKTASFVLPMLDILHQGRSRARMPRSLILEPTRELAQQVSENFDKYGKYHPLSMALLIGGVQMGDQVKALEKGVDVLIATPGRLMDLFQRGKILLTGCELLVIDEADRMLDMGFIPDIEEICSKLPKSRQTLLFSATMPPPIQKLAQKFLNDPKRVEVARPATANVNIEQRLVEVRGDKKKDALRDILRHEEFRNAIIFSNRKTTVRELATSLKRSGFSVGQIQGDMDQSDRIAEFDRFKEGDINILVASDVAARGLDVKGVSHVVNFDVPWQPDDYVHRIGRTGRAGMTGIAITLATREDAEAVQRIEKLIGHKIPRAGTPAKEPEAQPAPAPKAEANAKPKTPSRAKKPKAVEHAPKVEPIEQAAPPPERSPVVEDMEGDWNGPLPSFLSVSAV</sequence>
<keyword evidence="3 7" id="KW-0347">Helicase</keyword>
<evidence type="ECO:0000256" key="8">
    <source>
        <dbReference type="SAM" id="MobiDB-lite"/>
    </source>
</evidence>
<dbReference type="InterPro" id="IPR027417">
    <property type="entry name" value="P-loop_NTPase"/>
</dbReference>
<keyword evidence="2 7" id="KW-0378">Hydrolase</keyword>
<dbReference type="CDD" id="cd18787">
    <property type="entry name" value="SF2_C_DEAD"/>
    <property type="match status" value="1"/>
</dbReference>
<dbReference type="Pfam" id="PF00271">
    <property type="entry name" value="Helicase_C"/>
    <property type="match status" value="1"/>
</dbReference>
<dbReference type="SMART" id="SM00487">
    <property type="entry name" value="DEXDc"/>
    <property type="match status" value="1"/>
</dbReference>
<dbReference type="PROSITE" id="PS51194">
    <property type="entry name" value="HELICASE_CTER"/>
    <property type="match status" value="1"/>
</dbReference>
<dbReference type="SUPFAM" id="SSF52540">
    <property type="entry name" value="P-loop containing nucleoside triphosphate hydrolases"/>
    <property type="match status" value="1"/>
</dbReference>
<comment type="similarity">
    <text evidence="5 7">Belongs to the DEAD box helicase family.</text>
</comment>
<proteinExistence type="inferred from homology"/>
<evidence type="ECO:0000256" key="1">
    <source>
        <dbReference type="ARBA" id="ARBA00022741"/>
    </source>
</evidence>
<feature type="short sequence motif" description="Q motif" evidence="6">
    <location>
        <begin position="1"/>
        <end position="29"/>
    </location>
</feature>
<dbReference type="Proteomes" id="UP001500827">
    <property type="component" value="Unassembled WGS sequence"/>
</dbReference>
<dbReference type="EMBL" id="BAABBM010000001">
    <property type="protein sequence ID" value="GAA3891930.1"/>
    <property type="molecule type" value="Genomic_DNA"/>
</dbReference>
<name>A0ABP7KZE1_9SPHN</name>
<dbReference type="PANTHER" id="PTHR47959">
    <property type="entry name" value="ATP-DEPENDENT RNA HELICASE RHLE-RELATED"/>
    <property type="match status" value="1"/>
</dbReference>